<feature type="transmembrane region" description="Helical" evidence="1">
    <location>
        <begin position="21"/>
        <end position="46"/>
    </location>
</feature>
<feature type="transmembrane region" description="Helical" evidence="1">
    <location>
        <begin position="157"/>
        <end position="176"/>
    </location>
</feature>
<dbReference type="InterPro" id="IPR000462">
    <property type="entry name" value="CDP-OH_P_trans"/>
</dbReference>
<protein>
    <submittedName>
        <fullName evidence="2">CDP-alcohol phosphatidyltransferase</fullName>
    </submittedName>
</protein>
<dbReference type="Proteomes" id="UP000196536">
    <property type="component" value="Unassembled WGS sequence"/>
</dbReference>
<feature type="transmembrane region" description="Helical" evidence="1">
    <location>
        <begin position="58"/>
        <end position="77"/>
    </location>
</feature>
<dbReference type="GO" id="GO:0016780">
    <property type="term" value="F:phosphotransferase activity, for other substituted phosphate groups"/>
    <property type="evidence" value="ECO:0007669"/>
    <property type="project" value="InterPro"/>
</dbReference>
<dbReference type="RefSeq" id="WP_087620385.1">
    <property type="nucleotide sequence ID" value="NZ_NEXX01000002.1"/>
</dbReference>
<keyword evidence="2" id="KW-0808">Transferase</keyword>
<reference evidence="2 3" key="1">
    <citation type="submission" date="2017-05" db="EMBL/GenBank/DDBJ databases">
        <title>Acinetobacter populi ANC 5415 (= PBJ7), whole genome shotgun sequencing project.</title>
        <authorList>
            <person name="Nemec A."/>
            <person name="Radolfova-Krizova L."/>
        </authorList>
    </citation>
    <scope>NUCLEOTIDE SEQUENCE [LARGE SCALE GENOMIC DNA]</scope>
    <source>
        <strain evidence="2 3">PBJ7</strain>
    </source>
</reference>
<dbReference type="OrthoDB" id="1034332at2"/>
<feature type="transmembrane region" description="Helical" evidence="1">
    <location>
        <begin position="188"/>
        <end position="209"/>
    </location>
</feature>
<dbReference type="Pfam" id="PF01066">
    <property type="entry name" value="CDP-OH_P_transf"/>
    <property type="match status" value="1"/>
</dbReference>
<accession>A0A1Z9Z079</accession>
<keyword evidence="1" id="KW-0812">Transmembrane</keyword>
<dbReference type="InterPro" id="IPR043130">
    <property type="entry name" value="CDP-OH_PTrfase_TM_dom"/>
</dbReference>
<dbReference type="GO" id="GO:0016020">
    <property type="term" value="C:membrane"/>
    <property type="evidence" value="ECO:0007669"/>
    <property type="project" value="InterPro"/>
</dbReference>
<organism evidence="2 3">
    <name type="scientific">Acinetobacter populi</name>
    <dbReference type="NCBI Taxonomy" id="1582270"/>
    <lineage>
        <taxon>Bacteria</taxon>
        <taxon>Pseudomonadati</taxon>
        <taxon>Pseudomonadota</taxon>
        <taxon>Gammaproteobacteria</taxon>
        <taxon>Moraxellales</taxon>
        <taxon>Moraxellaceae</taxon>
        <taxon>Acinetobacter</taxon>
    </lineage>
</organism>
<feature type="transmembrane region" description="Helical" evidence="1">
    <location>
        <begin position="98"/>
        <end position="117"/>
    </location>
</feature>
<comment type="caution">
    <text evidence="2">The sequence shown here is derived from an EMBL/GenBank/DDBJ whole genome shotgun (WGS) entry which is preliminary data.</text>
</comment>
<dbReference type="GO" id="GO:0008654">
    <property type="term" value="P:phospholipid biosynthetic process"/>
    <property type="evidence" value="ECO:0007669"/>
    <property type="project" value="InterPro"/>
</dbReference>
<dbReference type="Gene3D" id="1.20.120.1760">
    <property type="match status" value="1"/>
</dbReference>
<dbReference type="EMBL" id="NEXX01000002">
    <property type="protein sequence ID" value="OUY07842.1"/>
    <property type="molecule type" value="Genomic_DNA"/>
</dbReference>
<proteinExistence type="predicted"/>
<dbReference type="AlphaFoldDB" id="A0A1Z9Z079"/>
<evidence type="ECO:0000256" key="1">
    <source>
        <dbReference type="SAM" id="Phobius"/>
    </source>
</evidence>
<evidence type="ECO:0000313" key="2">
    <source>
        <dbReference type="EMBL" id="OUY07842.1"/>
    </source>
</evidence>
<evidence type="ECO:0000313" key="3">
    <source>
        <dbReference type="Proteomes" id="UP000196536"/>
    </source>
</evidence>
<keyword evidence="3" id="KW-1185">Reference proteome</keyword>
<name>A0A1Z9Z079_9GAMM</name>
<feature type="transmembrane region" description="Helical" evidence="1">
    <location>
        <begin position="123"/>
        <end position="145"/>
    </location>
</feature>
<keyword evidence="1" id="KW-1133">Transmembrane helix</keyword>
<sequence length="221" mass="24864">MPSIYQLKPAFQNLLRPLVRGLYRCGITANMVTVTAMLISVGLAFWIYQHVQSPDGSIFYFLLLPVWMLLRMAMNAIDGMLAREFAQKSTLGAYLNELCDVISDTALYACFFAFTLIDQKLLALVILLSILSEYAGVMAPLIGATRRYDGPMGKSDRAFIFSLLAIVIAFIPSVMQKYPALNIDRLDNVINGLLLFILLLLLVTIFNRIRYGIQNSRKIDH</sequence>
<gene>
    <name evidence="2" type="ORF">CAP51_08960</name>
</gene>
<keyword evidence="1" id="KW-0472">Membrane</keyword>